<evidence type="ECO:0000313" key="1">
    <source>
        <dbReference type="EMBL" id="ADG05671.1"/>
    </source>
</evidence>
<organism evidence="1 2">
    <name type="scientific">Kyrpidia tusciae (strain DSM 2912 / NBRC 15312 / T2)</name>
    <name type="common">Bacillus tusciae</name>
    <dbReference type="NCBI Taxonomy" id="562970"/>
    <lineage>
        <taxon>Bacteria</taxon>
        <taxon>Bacillati</taxon>
        <taxon>Bacillota</taxon>
        <taxon>Bacilli</taxon>
        <taxon>Bacillales</taxon>
        <taxon>Alicyclobacillaceae</taxon>
        <taxon>Kyrpidia</taxon>
    </lineage>
</organism>
<gene>
    <name evidence="1" type="ordered locus">Btus_0931</name>
</gene>
<protein>
    <submittedName>
        <fullName evidence="1">Uncharacterized protein</fullName>
    </submittedName>
</protein>
<reference evidence="1 2" key="1">
    <citation type="journal article" date="2011" name="Stand. Genomic Sci.">
        <title>Complete genome sequence of the thermophilic, hydrogen-oxidizing Bacillus tusciae type strain (T2) and reclassification in the new genus, Kyrpidia gen. nov. as Kyrpidia tusciae comb. nov. and emendation of the family Alicyclobacillaceae da Costa and Rainey, 2010.</title>
        <authorList>
            <person name="Klenk H.P."/>
            <person name="Lapidus A."/>
            <person name="Chertkov O."/>
            <person name="Copeland A."/>
            <person name="Del Rio T.G."/>
            <person name="Nolan M."/>
            <person name="Lucas S."/>
            <person name="Chen F."/>
            <person name="Tice H."/>
            <person name="Cheng J.F."/>
            <person name="Han C."/>
            <person name="Bruce D."/>
            <person name="Goodwin L."/>
            <person name="Pitluck S."/>
            <person name="Pati A."/>
            <person name="Ivanova N."/>
            <person name="Mavromatis K."/>
            <person name="Daum C."/>
            <person name="Chen A."/>
            <person name="Palaniappan K."/>
            <person name="Chang Y.J."/>
            <person name="Land M."/>
            <person name="Hauser L."/>
            <person name="Jeffries C.D."/>
            <person name="Detter J.C."/>
            <person name="Rohde M."/>
            <person name="Abt B."/>
            <person name="Pukall R."/>
            <person name="Goker M."/>
            <person name="Bristow J."/>
            <person name="Markowitz V."/>
            <person name="Hugenholtz P."/>
            <person name="Eisen J.A."/>
        </authorList>
    </citation>
    <scope>NUCLEOTIDE SEQUENCE [LARGE SCALE GENOMIC DNA]</scope>
    <source>
        <strain evidence="1 2">DSM 2912</strain>
    </source>
</reference>
<dbReference type="Proteomes" id="UP000002368">
    <property type="component" value="Chromosome"/>
</dbReference>
<dbReference type="EMBL" id="CP002017">
    <property type="protein sequence ID" value="ADG05671.1"/>
    <property type="molecule type" value="Genomic_DNA"/>
</dbReference>
<keyword evidence="2" id="KW-1185">Reference proteome</keyword>
<sequence length="37" mass="4668">MERELWDGAVWWWYELGTRWWQVVFMSHWRQVAGATL</sequence>
<name>D5WW39_KYRT2</name>
<dbReference type="AlphaFoldDB" id="D5WW39"/>
<dbReference type="KEGG" id="bts:Btus_0931"/>
<accession>D5WW39</accession>
<dbReference type="HOGENOM" id="CLU_3344864_0_0_9"/>
<proteinExistence type="predicted"/>
<evidence type="ECO:0000313" key="2">
    <source>
        <dbReference type="Proteomes" id="UP000002368"/>
    </source>
</evidence>